<dbReference type="SUPFAM" id="SSF54913">
    <property type="entry name" value="GlnB-like"/>
    <property type="match status" value="1"/>
</dbReference>
<dbReference type="InterPro" id="IPR004323">
    <property type="entry name" value="Ion_tolerance_CutA"/>
</dbReference>
<comment type="similarity">
    <text evidence="1">Belongs to the CutA family.</text>
</comment>
<dbReference type="AlphaFoldDB" id="A0A1F6GGQ2"/>
<dbReference type="GO" id="GO:0010038">
    <property type="term" value="P:response to metal ion"/>
    <property type="evidence" value="ECO:0007669"/>
    <property type="project" value="InterPro"/>
</dbReference>
<evidence type="ECO:0000313" key="3">
    <source>
        <dbReference type="Proteomes" id="UP000178449"/>
    </source>
</evidence>
<name>A0A1F6GGQ2_9PROT</name>
<protein>
    <recommendedName>
        <fullName evidence="4">Divalent-cation tolerance protein CutA</fullName>
    </recommendedName>
</protein>
<gene>
    <name evidence="2" type="ORF">A2527_10660</name>
</gene>
<proteinExistence type="inferred from homology"/>
<dbReference type="PANTHER" id="PTHR23419">
    <property type="entry name" value="DIVALENT CATION TOLERANCE CUTA-RELATED"/>
    <property type="match status" value="1"/>
</dbReference>
<dbReference type="PANTHER" id="PTHR23419:SF8">
    <property type="entry name" value="FI09726P"/>
    <property type="match status" value="1"/>
</dbReference>
<dbReference type="STRING" id="1817772.A2527_10660"/>
<dbReference type="EMBL" id="MFNE01000001">
    <property type="protein sequence ID" value="OGG97287.1"/>
    <property type="molecule type" value="Genomic_DNA"/>
</dbReference>
<organism evidence="2 3">
    <name type="scientific">Candidatus Lambdaproteobacteria bacterium RIFOXYD2_FULL_50_16</name>
    <dbReference type="NCBI Taxonomy" id="1817772"/>
    <lineage>
        <taxon>Bacteria</taxon>
        <taxon>Pseudomonadati</taxon>
        <taxon>Pseudomonadota</taxon>
        <taxon>Candidatus Lambdaproteobacteria</taxon>
    </lineage>
</organism>
<reference evidence="2 3" key="1">
    <citation type="journal article" date="2016" name="Nat. Commun.">
        <title>Thousands of microbial genomes shed light on interconnected biogeochemical processes in an aquifer system.</title>
        <authorList>
            <person name="Anantharaman K."/>
            <person name="Brown C.T."/>
            <person name="Hug L.A."/>
            <person name="Sharon I."/>
            <person name="Castelle C.J."/>
            <person name="Probst A.J."/>
            <person name="Thomas B.C."/>
            <person name="Singh A."/>
            <person name="Wilkins M.J."/>
            <person name="Karaoz U."/>
            <person name="Brodie E.L."/>
            <person name="Williams K.H."/>
            <person name="Hubbard S.S."/>
            <person name="Banfield J.F."/>
        </authorList>
    </citation>
    <scope>NUCLEOTIDE SEQUENCE [LARGE SCALE GENOMIC DNA]</scope>
</reference>
<dbReference type="Proteomes" id="UP000178449">
    <property type="component" value="Unassembled WGS sequence"/>
</dbReference>
<dbReference type="InterPro" id="IPR015867">
    <property type="entry name" value="N-reg_PII/ATP_PRibTrfase_C"/>
</dbReference>
<evidence type="ECO:0008006" key="4">
    <source>
        <dbReference type="Google" id="ProtNLM"/>
    </source>
</evidence>
<sequence length="107" mass="12440">METSLLQVTTTLPSEVQAQELGQILVEERLAACAQTSGPIVSHFFWKDEYCEETEWRLTLKTQASRYGDLEERIKELHPYELPQIIAVKIAQAYLPYEDWVKHNTED</sequence>
<dbReference type="Gene3D" id="3.30.70.120">
    <property type="match status" value="1"/>
</dbReference>
<dbReference type="GO" id="GO:0005507">
    <property type="term" value="F:copper ion binding"/>
    <property type="evidence" value="ECO:0007669"/>
    <property type="project" value="TreeGrafter"/>
</dbReference>
<comment type="caution">
    <text evidence="2">The sequence shown here is derived from an EMBL/GenBank/DDBJ whole genome shotgun (WGS) entry which is preliminary data.</text>
</comment>
<evidence type="ECO:0000256" key="1">
    <source>
        <dbReference type="ARBA" id="ARBA00010169"/>
    </source>
</evidence>
<dbReference type="InterPro" id="IPR011322">
    <property type="entry name" value="N-reg_PII-like_a/b"/>
</dbReference>
<evidence type="ECO:0000313" key="2">
    <source>
        <dbReference type="EMBL" id="OGG97287.1"/>
    </source>
</evidence>
<dbReference type="Pfam" id="PF03091">
    <property type="entry name" value="CutA1"/>
    <property type="match status" value="1"/>
</dbReference>
<accession>A0A1F6GGQ2</accession>